<proteinExistence type="predicted"/>
<dbReference type="GO" id="GO:0016887">
    <property type="term" value="F:ATP hydrolysis activity"/>
    <property type="evidence" value="ECO:0007669"/>
    <property type="project" value="InterPro"/>
</dbReference>
<sequence length="587" mass="66308">MFLNRKEKKKMFILFAMMIVAAIFETLGIGLIVPIVAIITNPNIISEQPLLAFIYNSMNLSSYTIFIIVSVIFLLFVFILKNLYLLFFNYMQFKIILNLQVKISRELFNKYLTKPYVFHLQRNTADLLRNVNDEVPKVSQGILLSGFQLATEILVTIFILILLLTTAPLATLAVIVILGGSVALFFMIFRKKISKLGVELQKVNGRIIKWVNQGLGASKEIKVQGKESFFINAYTEQSQLKANNGRYYKMLEQAPRLFIESLLVSTVLVTMLIIILRGTDTEQLISTMALFAMSAFRLMPSINRVMGLITTIKYSKPALKVVYNDLYTESDLEINQLNSSSESEVTRKAFLQSIELENVSFSYPNQERSTISDVSLTIPIGSSVAFIGESGAGKSTIVDVILGLLTPQKGRILVDKKNLNDQKSIWQQRIGYIPQSIFLIDDTIRGNVAFGIEKDRIDDENVWRALEQAQLKDFVIELPDQLETSVGERGVRLSGGQRQRIGIARALYHNPEILFMDEATSALDNETETEIMKSIDNLRGEKTLIIIAHRLSTIKNCDKVFHIQDGHLVATEKNNNEKDAIVRQIVN</sequence>
<dbReference type="Gene3D" id="1.20.1560.10">
    <property type="entry name" value="ABC transporter type 1, transmembrane domain"/>
    <property type="match status" value="1"/>
</dbReference>
<feature type="transmembrane region" description="Helical" evidence="10">
    <location>
        <begin position="142"/>
        <end position="163"/>
    </location>
</feature>
<dbReference type="Pfam" id="PF00664">
    <property type="entry name" value="ABC_membrane"/>
    <property type="match status" value="1"/>
</dbReference>
<evidence type="ECO:0000256" key="4">
    <source>
        <dbReference type="ARBA" id="ARBA00022692"/>
    </source>
</evidence>
<keyword evidence="4 10" id="KW-0812">Transmembrane</keyword>
<dbReference type="GO" id="GO:0034040">
    <property type="term" value="F:ATPase-coupled lipid transmembrane transporter activity"/>
    <property type="evidence" value="ECO:0007669"/>
    <property type="project" value="TreeGrafter"/>
</dbReference>
<dbReference type="InterPro" id="IPR003439">
    <property type="entry name" value="ABC_transporter-like_ATP-bd"/>
</dbReference>
<evidence type="ECO:0000256" key="1">
    <source>
        <dbReference type="ARBA" id="ARBA00004651"/>
    </source>
</evidence>
<evidence type="ECO:0000256" key="6">
    <source>
        <dbReference type="ARBA" id="ARBA00022807"/>
    </source>
</evidence>
<feature type="transmembrane region" description="Helical" evidence="10">
    <location>
        <begin position="169"/>
        <end position="189"/>
    </location>
</feature>
<dbReference type="AlphaFoldDB" id="A0A941ATE1"/>
<dbReference type="PROSITE" id="PS00211">
    <property type="entry name" value="ABC_TRANSPORTER_1"/>
    <property type="match status" value="1"/>
</dbReference>
<dbReference type="SUPFAM" id="SSF90123">
    <property type="entry name" value="ABC transporter transmembrane region"/>
    <property type="match status" value="1"/>
</dbReference>
<dbReference type="SMART" id="SM00382">
    <property type="entry name" value="AAA"/>
    <property type="match status" value="1"/>
</dbReference>
<organism evidence="13 14">
    <name type="scientific">Halalkalibacter suaedae</name>
    <dbReference type="NCBI Taxonomy" id="2822140"/>
    <lineage>
        <taxon>Bacteria</taxon>
        <taxon>Bacillati</taxon>
        <taxon>Bacillota</taxon>
        <taxon>Bacilli</taxon>
        <taxon>Bacillales</taxon>
        <taxon>Bacillaceae</taxon>
        <taxon>Halalkalibacter</taxon>
    </lineage>
</organism>
<evidence type="ECO:0000256" key="3">
    <source>
        <dbReference type="ARBA" id="ARBA00022475"/>
    </source>
</evidence>
<dbReference type="SUPFAM" id="SSF52540">
    <property type="entry name" value="P-loop containing nucleoside triphosphate hydrolases"/>
    <property type="match status" value="1"/>
</dbReference>
<feature type="domain" description="ABC transmembrane type-1" evidence="12">
    <location>
        <begin position="12"/>
        <end position="312"/>
    </location>
</feature>
<feature type="transmembrane region" description="Helical" evidence="10">
    <location>
        <begin position="60"/>
        <end position="87"/>
    </location>
</feature>
<feature type="transmembrane region" description="Helical" evidence="10">
    <location>
        <begin position="257"/>
        <end position="277"/>
    </location>
</feature>
<keyword evidence="5" id="KW-0547">Nucleotide-binding</keyword>
<keyword evidence="2" id="KW-0813">Transport</keyword>
<evidence type="ECO:0000256" key="9">
    <source>
        <dbReference type="ARBA" id="ARBA00023136"/>
    </source>
</evidence>
<reference evidence="13" key="1">
    <citation type="submission" date="2021-03" db="EMBL/GenBank/DDBJ databases">
        <title>Bacillus suaedae sp. nov., isolated from Suaeda aralocaspica.</title>
        <authorList>
            <person name="Lei R.F.R."/>
        </authorList>
    </citation>
    <scope>NUCLEOTIDE SEQUENCE</scope>
    <source>
        <strain evidence="13">YZJH907-2</strain>
    </source>
</reference>
<dbReference type="Pfam" id="PF00005">
    <property type="entry name" value="ABC_tran"/>
    <property type="match status" value="1"/>
</dbReference>
<keyword evidence="6" id="KW-0645">Protease</keyword>
<comment type="caution">
    <text evidence="13">The sequence shown here is derived from an EMBL/GenBank/DDBJ whole genome shotgun (WGS) entry which is preliminary data.</text>
</comment>
<evidence type="ECO:0000259" key="12">
    <source>
        <dbReference type="PROSITE" id="PS50929"/>
    </source>
</evidence>
<dbReference type="PANTHER" id="PTHR24221">
    <property type="entry name" value="ATP-BINDING CASSETTE SUB-FAMILY B"/>
    <property type="match status" value="1"/>
</dbReference>
<dbReference type="InterPro" id="IPR027417">
    <property type="entry name" value="P-loop_NTPase"/>
</dbReference>
<keyword evidence="9 10" id="KW-0472">Membrane</keyword>
<dbReference type="GO" id="GO:0005524">
    <property type="term" value="F:ATP binding"/>
    <property type="evidence" value="ECO:0007669"/>
    <property type="project" value="UniProtKB-KW"/>
</dbReference>
<keyword evidence="6" id="KW-0788">Thiol protease</keyword>
<evidence type="ECO:0000256" key="7">
    <source>
        <dbReference type="ARBA" id="ARBA00022840"/>
    </source>
</evidence>
<keyword evidence="7 13" id="KW-0067">ATP-binding</keyword>
<dbReference type="PROSITE" id="PS50929">
    <property type="entry name" value="ABC_TM1F"/>
    <property type="match status" value="1"/>
</dbReference>
<evidence type="ECO:0000256" key="10">
    <source>
        <dbReference type="SAM" id="Phobius"/>
    </source>
</evidence>
<evidence type="ECO:0000313" key="13">
    <source>
        <dbReference type="EMBL" id="MBP3951509.1"/>
    </source>
</evidence>
<evidence type="ECO:0000256" key="8">
    <source>
        <dbReference type="ARBA" id="ARBA00022989"/>
    </source>
</evidence>
<dbReference type="InterPro" id="IPR039421">
    <property type="entry name" value="Type_1_exporter"/>
</dbReference>
<keyword evidence="3" id="KW-1003">Cell membrane</keyword>
<evidence type="ECO:0000313" key="14">
    <source>
        <dbReference type="Proteomes" id="UP000678228"/>
    </source>
</evidence>
<dbReference type="GO" id="GO:0005886">
    <property type="term" value="C:plasma membrane"/>
    <property type="evidence" value="ECO:0007669"/>
    <property type="project" value="UniProtKB-SubCell"/>
</dbReference>
<keyword evidence="8 10" id="KW-1133">Transmembrane helix</keyword>
<keyword evidence="6" id="KW-0378">Hydrolase</keyword>
<feature type="domain" description="ABC transporter" evidence="11">
    <location>
        <begin position="354"/>
        <end position="585"/>
    </location>
</feature>
<dbReference type="PROSITE" id="PS50893">
    <property type="entry name" value="ABC_TRANSPORTER_2"/>
    <property type="match status" value="1"/>
</dbReference>
<dbReference type="InterPro" id="IPR003593">
    <property type="entry name" value="AAA+_ATPase"/>
</dbReference>
<gene>
    <name evidence="13" type="ORF">J7W16_10205</name>
</gene>
<keyword evidence="14" id="KW-1185">Reference proteome</keyword>
<dbReference type="GO" id="GO:0008234">
    <property type="term" value="F:cysteine-type peptidase activity"/>
    <property type="evidence" value="ECO:0007669"/>
    <property type="project" value="UniProtKB-KW"/>
</dbReference>
<feature type="transmembrane region" description="Helical" evidence="10">
    <location>
        <begin position="12"/>
        <end position="40"/>
    </location>
</feature>
<dbReference type="InterPro" id="IPR036640">
    <property type="entry name" value="ABC1_TM_sf"/>
</dbReference>
<name>A0A941ATE1_9BACI</name>
<protein>
    <submittedName>
        <fullName evidence="13">ABC transporter ATP-binding protein</fullName>
    </submittedName>
</protein>
<dbReference type="Gene3D" id="3.40.50.300">
    <property type="entry name" value="P-loop containing nucleotide triphosphate hydrolases"/>
    <property type="match status" value="1"/>
</dbReference>
<dbReference type="FunFam" id="3.40.50.300:FF:000299">
    <property type="entry name" value="ABC transporter ATP-binding protein/permease"/>
    <property type="match status" value="1"/>
</dbReference>
<dbReference type="EMBL" id="JAGKSQ010000003">
    <property type="protein sequence ID" value="MBP3951509.1"/>
    <property type="molecule type" value="Genomic_DNA"/>
</dbReference>
<dbReference type="InterPro" id="IPR011527">
    <property type="entry name" value="ABC1_TM_dom"/>
</dbReference>
<dbReference type="Proteomes" id="UP000678228">
    <property type="component" value="Unassembled WGS sequence"/>
</dbReference>
<dbReference type="InterPro" id="IPR017871">
    <property type="entry name" value="ABC_transporter-like_CS"/>
</dbReference>
<evidence type="ECO:0000256" key="5">
    <source>
        <dbReference type="ARBA" id="ARBA00022741"/>
    </source>
</evidence>
<dbReference type="PANTHER" id="PTHR24221:SF654">
    <property type="entry name" value="ATP-BINDING CASSETTE SUB-FAMILY B MEMBER 6"/>
    <property type="match status" value="1"/>
</dbReference>
<evidence type="ECO:0000256" key="2">
    <source>
        <dbReference type="ARBA" id="ARBA00022448"/>
    </source>
</evidence>
<dbReference type="GO" id="GO:0140359">
    <property type="term" value="F:ABC-type transporter activity"/>
    <property type="evidence" value="ECO:0007669"/>
    <property type="project" value="InterPro"/>
</dbReference>
<evidence type="ECO:0000259" key="11">
    <source>
        <dbReference type="PROSITE" id="PS50893"/>
    </source>
</evidence>
<accession>A0A941ATE1</accession>
<comment type="subcellular location">
    <subcellularLocation>
        <location evidence="1">Cell membrane</location>
        <topology evidence="1">Multi-pass membrane protein</topology>
    </subcellularLocation>
</comment>